<comment type="caution">
    <text evidence="2">The sequence shown here is derived from an EMBL/GenBank/DDBJ whole genome shotgun (WGS) entry which is preliminary data.</text>
</comment>
<name>U1LBG7_9MICO</name>
<keyword evidence="1" id="KW-1133">Transmembrane helix</keyword>
<keyword evidence="3" id="KW-1185">Reference proteome</keyword>
<evidence type="ECO:0000256" key="1">
    <source>
        <dbReference type="SAM" id="Phobius"/>
    </source>
</evidence>
<evidence type="ECO:0000313" key="3">
    <source>
        <dbReference type="Proteomes" id="UP000016462"/>
    </source>
</evidence>
<dbReference type="Proteomes" id="UP000016462">
    <property type="component" value="Unassembled WGS sequence"/>
</dbReference>
<keyword evidence="1" id="KW-0472">Membrane</keyword>
<dbReference type="RefSeq" id="WP_021010347.1">
    <property type="nucleotide sequence ID" value="NZ_ASHR01000021.1"/>
</dbReference>
<dbReference type="OrthoDB" id="5119393at2"/>
<evidence type="ECO:0000313" key="2">
    <source>
        <dbReference type="EMBL" id="ERG64458.1"/>
    </source>
</evidence>
<gene>
    <name evidence="2" type="ORF">L332_08345</name>
</gene>
<reference evidence="2 3" key="1">
    <citation type="journal article" date="2013" name="Genome Announc.">
        <title>First draft genome sequence from a member of the genus agrococcus, isolated from modern microbialites.</title>
        <authorList>
            <person name="White R.A.III."/>
            <person name="Grassa C.J."/>
            <person name="Suttle C.A."/>
        </authorList>
    </citation>
    <scope>NUCLEOTIDE SEQUENCE [LARGE SCALE GENOMIC DNA]</scope>
    <source>
        <strain evidence="2 3">RW1</strain>
    </source>
</reference>
<dbReference type="AlphaFoldDB" id="U1LBG7"/>
<protein>
    <submittedName>
        <fullName evidence="2">Uncharacterized protein</fullName>
    </submittedName>
</protein>
<dbReference type="EMBL" id="ASHR01000021">
    <property type="protein sequence ID" value="ERG64458.1"/>
    <property type="molecule type" value="Genomic_DNA"/>
</dbReference>
<proteinExistence type="predicted"/>
<feature type="transmembrane region" description="Helical" evidence="1">
    <location>
        <begin position="93"/>
        <end position="114"/>
    </location>
</feature>
<feature type="transmembrane region" description="Helical" evidence="1">
    <location>
        <begin position="64"/>
        <end position="86"/>
    </location>
</feature>
<feature type="transmembrane region" description="Helical" evidence="1">
    <location>
        <begin position="24"/>
        <end position="44"/>
    </location>
</feature>
<keyword evidence="1" id="KW-0812">Transmembrane</keyword>
<sequence>MSTEWDDEELEPQREWTAADRWRLAAWALVFANIFGVLLLAPVGDGSLGNAAQASGADDGPARFLFWVTLLACTLIGNGIGAAAAAAKQRWAILAPVAAAVGSWGAFLVASTLVSS</sequence>
<organism evidence="2 3">
    <name type="scientific">Agrococcus pavilionensis RW1</name>
    <dbReference type="NCBI Taxonomy" id="1330458"/>
    <lineage>
        <taxon>Bacteria</taxon>
        <taxon>Bacillati</taxon>
        <taxon>Actinomycetota</taxon>
        <taxon>Actinomycetes</taxon>
        <taxon>Micrococcales</taxon>
        <taxon>Microbacteriaceae</taxon>
        <taxon>Agrococcus</taxon>
    </lineage>
</organism>
<accession>U1LBG7</accession>